<dbReference type="Proteomes" id="UP001215280">
    <property type="component" value="Unassembled WGS sequence"/>
</dbReference>
<protein>
    <submittedName>
        <fullName evidence="1">Uncharacterized protein</fullName>
    </submittedName>
</protein>
<name>A0AAD7JG29_9AGAR</name>
<dbReference type="AlphaFoldDB" id="A0AAD7JG29"/>
<proteinExistence type="predicted"/>
<keyword evidence="2" id="KW-1185">Reference proteome</keyword>
<dbReference type="EMBL" id="JARJLG010000038">
    <property type="protein sequence ID" value="KAJ7764177.1"/>
    <property type="molecule type" value="Genomic_DNA"/>
</dbReference>
<evidence type="ECO:0000313" key="2">
    <source>
        <dbReference type="Proteomes" id="UP001215280"/>
    </source>
</evidence>
<evidence type="ECO:0000313" key="1">
    <source>
        <dbReference type="EMBL" id="KAJ7764177.1"/>
    </source>
</evidence>
<reference evidence="1" key="1">
    <citation type="submission" date="2023-03" db="EMBL/GenBank/DDBJ databases">
        <title>Massive genome expansion in bonnet fungi (Mycena s.s.) driven by repeated elements and novel gene families across ecological guilds.</title>
        <authorList>
            <consortium name="Lawrence Berkeley National Laboratory"/>
            <person name="Harder C.B."/>
            <person name="Miyauchi S."/>
            <person name="Viragh M."/>
            <person name="Kuo A."/>
            <person name="Thoen E."/>
            <person name="Andreopoulos B."/>
            <person name="Lu D."/>
            <person name="Skrede I."/>
            <person name="Drula E."/>
            <person name="Henrissat B."/>
            <person name="Morin E."/>
            <person name="Kohler A."/>
            <person name="Barry K."/>
            <person name="LaButti K."/>
            <person name="Morin E."/>
            <person name="Salamov A."/>
            <person name="Lipzen A."/>
            <person name="Mereny Z."/>
            <person name="Hegedus B."/>
            <person name="Baldrian P."/>
            <person name="Stursova M."/>
            <person name="Weitz H."/>
            <person name="Taylor A."/>
            <person name="Grigoriev I.V."/>
            <person name="Nagy L.G."/>
            <person name="Martin F."/>
            <person name="Kauserud H."/>
        </authorList>
    </citation>
    <scope>NUCLEOTIDE SEQUENCE</scope>
    <source>
        <strain evidence="1">CBHHK188m</strain>
    </source>
</reference>
<gene>
    <name evidence="1" type="ORF">DFH07DRAFT_770582</name>
</gene>
<organism evidence="1 2">
    <name type="scientific">Mycena maculata</name>
    <dbReference type="NCBI Taxonomy" id="230809"/>
    <lineage>
        <taxon>Eukaryota</taxon>
        <taxon>Fungi</taxon>
        <taxon>Dikarya</taxon>
        <taxon>Basidiomycota</taxon>
        <taxon>Agaricomycotina</taxon>
        <taxon>Agaricomycetes</taxon>
        <taxon>Agaricomycetidae</taxon>
        <taxon>Agaricales</taxon>
        <taxon>Marasmiineae</taxon>
        <taxon>Mycenaceae</taxon>
        <taxon>Mycena</taxon>
    </lineage>
</organism>
<sequence length="170" mass="19328">MVSGHAFTPYNVAARWLKHHVVPKVSDSIYDKQALGHQLGLRVGEHKQITKIYVLSHWVPISDTWFKEPDNSNIYCIEILYSSLTMTALKRFNRRVLCEYPRRRAHAEAARVKQNIQDGQNGSAIHALTVEITVPVQIMTVWRLDSMVEVACQLPRQSTATPLPDVLDLA</sequence>
<accession>A0AAD7JG29</accession>
<comment type="caution">
    <text evidence="1">The sequence shown here is derived from an EMBL/GenBank/DDBJ whole genome shotgun (WGS) entry which is preliminary data.</text>
</comment>